<dbReference type="PRINTS" id="PR00756">
    <property type="entry name" value="ALADIPTASE"/>
</dbReference>
<feature type="domain" description="Aminopeptidase N-like N-terminal" evidence="14">
    <location>
        <begin position="57"/>
        <end position="244"/>
    </location>
</feature>
<evidence type="ECO:0000256" key="2">
    <source>
        <dbReference type="ARBA" id="ARBA00001947"/>
    </source>
</evidence>
<evidence type="ECO:0000256" key="12">
    <source>
        <dbReference type="SAM" id="SignalP"/>
    </source>
</evidence>
<evidence type="ECO:0000256" key="11">
    <source>
        <dbReference type="ARBA" id="ARBA00023049"/>
    </source>
</evidence>
<evidence type="ECO:0000259" key="13">
    <source>
        <dbReference type="Pfam" id="PF01433"/>
    </source>
</evidence>
<comment type="catalytic activity">
    <reaction evidence="1">
        <text>Release of an N-terminal amino acid, Xaa-|-Yaa- from a peptide, amide or arylamide. Xaa is preferably Ala, but may be most amino acids including Pro (slow action). When a terminal hydrophobic residue is followed by a prolyl residue, the two may be released as an intact Xaa-Pro dipeptide.</text>
        <dbReference type="EC" id="3.4.11.2"/>
    </reaction>
</comment>
<dbReference type="AlphaFoldDB" id="A0A1T5DFB0"/>
<dbReference type="InterPro" id="IPR042097">
    <property type="entry name" value="Aminopeptidase_N-like_N_sf"/>
</dbReference>
<keyword evidence="7" id="KW-0645">Protease</keyword>
<evidence type="ECO:0000256" key="3">
    <source>
        <dbReference type="ARBA" id="ARBA00010136"/>
    </source>
</evidence>
<dbReference type="SUPFAM" id="SSF48371">
    <property type="entry name" value="ARM repeat"/>
    <property type="match status" value="1"/>
</dbReference>
<dbReference type="Pfam" id="PF01433">
    <property type="entry name" value="Peptidase_M1"/>
    <property type="match status" value="1"/>
</dbReference>
<proteinExistence type="inferred from homology"/>
<evidence type="ECO:0000259" key="14">
    <source>
        <dbReference type="Pfam" id="PF17900"/>
    </source>
</evidence>
<dbReference type="Gene3D" id="1.25.10.10">
    <property type="entry name" value="Leucine-rich Repeat Variant"/>
    <property type="match status" value="1"/>
</dbReference>
<feature type="signal peptide" evidence="12">
    <location>
        <begin position="1"/>
        <end position="26"/>
    </location>
</feature>
<dbReference type="PROSITE" id="PS51257">
    <property type="entry name" value="PROKAR_LIPOPROTEIN"/>
    <property type="match status" value="1"/>
</dbReference>
<dbReference type="InterPro" id="IPR045357">
    <property type="entry name" value="Aminopeptidase_N-like_N"/>
</dbReference>
<evidence type="ECO:0000256" key="8">
    <source>
        <dbReference type="ARBA" id="ARBA00022723"/>
    </source>
</evidence>
<protein>
    <recommendedName>
        <fullName evidence="5">Aminopeptidase N</fullName>
        <ecNumber evidence="4">3.4.11.2</ecNumber>
    </recommendedName>
</protein>
<feature type="chain" id="PRO_5012211129" description="Aminopeptidase N" evidence="12">
    <location>
        <begin position="27"/>
        <end position="707"/>
    </location>
</feature>
<dbReference type="GO" id="GO:0042277">
    <property type="term" value="F:peptide binding"/>
    <property type="evidence" value="ECO:0007669"/>
    <property type="project" value="TreeGrafter"/>
</dbReference>
<evidence type="ECO:0000256" key="4">
    <source>
        <dbReference type="ARBA" id="ARBA00012564"/>
    </source>
</evidence>
<dbReference type="STRING" id="572036.SAMN05661099_2313"/>
<sequence length="707" mass="81388">MRTKYMICCHLVAAFFLMGCSTPKLVNLDPITVSENAAGVNIYRGSYTKLTDIINTKLDLSFSWDSAYVYGKATIHAKPYFYPSDEIILDANGFRINSIALVKKDDRQPLRYTYNGKKLSIKLDKSYTRDQDYTIFIDYVAMPNKLKIGEDIASAGDRGFYFINKDGKDKDKPRQIWTQGETECNSNWFPTINGPQEKMTQEINITVPNEYVSLSNGSLEYSTLNGNGTRTDSWRQEQPHATYLTMIAVGNFVITKDKWRDKEVSYYTEPAFASTARLVFGKTPEMIEFFSKKLGVDYPWDKYSQIVVRDFVSGAMENTTATVFFDRMNMSPGEYLDENHEDIISHELFHHWFGDLVTAESWSNLPLNESFATYGEYLWDEHKYGRETADLKGLEDLSAYLGGDRKVNPDVIRFDYADREQMFDEISYQKGGRIIHMLRKTVGDDVFFKALNLYLTRHAYKSVEIHDLRLAFEEVSGMDLNWFFNQWFLASGHPSLNIQSNYNPEKKEVSVTINQKQDLSKFPLYRIPIAVDVYSGGKVERKEIVLDKKDQTFIFPSAIMPDLINTDAEKYILGEKVDNKTLNQNIFQYRNAPLFMDRFEAVRNMLQMKNEAPARATLIEAFKDKNWFIRTAALSVFDKLTTDEQKSVYEQIRGIALKDEVSLVRAAAVNILGKFYSSQNNRDIYDITKKDKAPSVVKATEDIIGKQ</sequence>
<evidence type="ECO:0000313" key="16">
    <source>
        <dbReference type="Proteomes" id="UP000189981"/>
    </source>
</evidence>
<name>A0A1T5DFB0_9SPHI</name>
<keyword evidence="8" id="KW-0479">Metal-binding</keyword>
<dbReference type="PANTHER" id="PTHR11533">
    <property type="entry name" value="PROTEASE M1 ZINC METALLOPROTEASE"/>
    <property type="match status" value="1"/>
</dbReference>
<comment type="similarity">
    <text evidence="3">Belongs to the peptidase M1 family.</text>
</comment>
<dbReference type="RefSeq" id="WP_079702828.1">
    <property type="nucleotide sequence ID" value="NZ_FUYR01000002.1"/>
</dbReference>
<dbReference type="GO" id="GO:0070006">
    <property type="term" value="F:metalloaminopeptidase activity"/>
    <property type="evidence" value="ECO:0007669"/>
    <property type="project" value="TreeGrafter"/>
</dbReference>
<accession>A0A1T5DFB0</accession>
<feature type="domain" description="Peptidase M1 membrane alanine aminopeptidase" evidence="13">
    <location>
        <begin position="282"/>
        <end position="487"/>
    </location>
</feature>
<dbReference type="CDD" id="cd09603">
    <property type="entry name" value="M1_APN_like"/>
    <property type="match status" value="1"/>
</dbReference>
<evidence type="ECO:0000256" key="5">
    <source>
        <dbReference type="ARBA" id="ARBA00015611"/>
    </source>
</evidence>
<evidence type="ECO:0000256" key="9">
    <source>
        <dbReference type="ARBA" id="ARBA00022801"/>
    </source>
</evidence>
<dbReference type="Gene3D" id="1.10.390.10">
    <property type="entry name" value="Neutral Protease Domain 2"/>
    <property type="match status" value="1"/>
</dbReference>
<keyword evidence="6 15" id="KW-0031">Aminopeptidase</keyword>
<dbReference type="Gene3D" id="2.60.40.1730">
    <property type="entry name" value="tricorn interacting facor f3 domain"/>
    <property type="match status" value="1"/>
</dbReference>
<evidence type="ECO:0000256" key="10">
    <source>
        <dbReference type="ARBA" id="ARBA00022833"/>
    </source>
</evidence>
<evidence type="ECO:0000313" key="15">
    <source>
        <dbReference type="EMBL" id="SKB70392.1"/>
    </source>
</evidence>
<gene>
    <name evidence="15" type="ORF">SAMN05661099_2313</name>
</gene>
<dbReference type="GO" id="GO:0005615">
    <property type="term" value="C:extracellular space"/>
    <property type="evidence" value="ECO:0007669"/>
    <property type="project" value="TreeGrafter"/>
</dbReference>
<dbReference type="InterPro" id="IPR001930">
    <property type="entry name" value="Peptidase_M1"/>
</dbReference>
<keyword evidence="10" id="KW-0862">Zinc</keyword>
<dbReference type="EMBL" id="FUYR01000002">
    <property type="protein sequence ID" value="SKB70392.1"/>
    <property type="molecule type" value="Genomic_DNA"/>
</dbReference>
<dbReference type="PANTHER" id="PTHR11533:SF174">
    <property type="entry name" value="PUROMYCIN-SENSITIVE AMINOPEPTIDASE-RELATED"/>
    <property type="match status" value="1"/>
</dbReference>
<dbReference type="OrthoDB" id="100605at2"/>
<evidence type="ECO:0000256" key="1">
    <source>
        <dbReference type="ARBA" id="ARBA00000098"/>
    </source>
</evidence>
<dbReference type="SUPFAM" id="SSF55486">
    <property type="entry name" value="Metalloproteases ('zincins'), catalytic domain"/>
    <property type="match status" value="1"/>
</dbReference>
<evidence type="ECO:0000256" key="6">
    <source>
        <dbReference type="ARBA" id="ARBA00022438"/>
    </source>
</evidence>
<dbReference type="GO" id="GO:0016020">
    <property type="term" value="C:membrane"/>
    <property type="evidence" value="ECO:0007669"/>
    <property type="project" value="TreeGrafter"/>
</dbReference>
<keyword evidence="12" id="KW-0732">Signal</keyword>
<dbReference type="EC" id="3.4.11.2" evidence="4"/>
<dbReference type="GO" id="GO:0043171">
    <property type="term" value="P:peptide catabolic process"/>
    <property type="evidence" value="ECO:0007669"/>
    <property type="project" value="TreeGrafter"/>
</dbReference>
<reference evidence="16" key="1">
    <citation type="submission" date="2017-02" db="EMBL/GenBank/DDBJ databases">
        <authorList>
            <person name="Varghese N."/>
            <person name="Submissions S."/>
        </authorList>
    </citation>
    <scope>NUCLEOTIDE SEQUENCE [LARGE SCALE GENOMIC DNA]</scope>
    <source>
        <strain evidence="16">DSM 22385</strain>
    </source>
</reference>
<dbReference type="GO" id="GO:0008270">
    <property type="term" value="F:zinc ion binding"/>
    <property type="evidence" value="ECO:0007669"/>
    <property type="project" value="InterPro"/>
</dbReference>
<dbReference type="InterPro" id="IPR016024">
    <property type="entry name" value="ARM-type_fold"/>
</dbReference>
<organism evidence="15 16">
    <name type="scientific">Daejeonella lutea</name>
    <dbReference type="NCBI Taxonomy" id="572036"/>
    <lineage>
        <taxon>Bacteria</taxon>
        <taxon>Pseudomonadati</taxon>
        <taxon>Bacteroidota</taxon>
        <taxon>Sphingobacteriia</taxon>
        <taxon>Sphingobacteriales</taxon>
        <taxon>Sphingobacteriaceae</taxon>
        <taxon>Daejeonella</taxon>
    </lineage>
</organism>
<dbReference type="Proteomes" id="UP000189981">
    <property type="component" value="Unassembled WGS sequence"/>
</dbReference>
<dbReference type="InterPro" id="IPR027268">
    <property type="entry name" value="Peptidase_M4/M1_CTD_sf"/>
</dbReference>
<dbReference type="InterPro" id="IPR011989">
    <property type="entry name" value="ARM-like"/>
</dbReference>
<keyword evidence="11" id="KW-0482">Metalloprotease</keyword>
<evidence type="ECO:0000256" key="7">
    <source>
        <dbReference type="ARBA" id="ARBA00022670"/>
    </source>
</evidence>
<dbReference type="InterPro" id="IPR014782">
    <property type="entry name" value="Peptidase_M1_dom"/>
</dbReference>
<comment type="cofactor">
    <cofactor evidence="2">
        <name>Zn(2+)</name>
        <dbReference type="ChEBI" id="CHEBI:29105"/>
    </cofactor>
</comment>
<keyword evidence="16" id="KW-1185">Reference proteome</keyword>
<dbReference type="GO" id="GO:0016285">
    <property type="term" value="F:alanyl aminopeptidase activity"/>
    <property type="evidence" value="ECO:0007669"/>
    <property type="project" value="UniProtKB-EC"/>
</dbReference>
<dbReference type="InterPro" id="IPR050344">
    <property type="entry name" value="Peptidase_M1_aminopeptidases"/>
</dbReference>
<dbReference type="SUPFAM" id="SSF63737">
    <property type="entry name" value="Leukotriene A4 hydrolase N-terminal domain"/>
    <property type="match status" value="1"/>
</dbReference>
<dbReference type="Pfam" id="PF17900">
    <property type="entry name" value="Peptidase_M1_N"/>
    <property type="match status" value="1"/>
</dbReference>
<keyword evidence="9" id="KW-0378">Hydrolase</keyword>
<dbReference type="GO" id="GO:0005737">
    <property type="term" value="C:cytoplasm"/>
    <property type="evidence" value="ECO:0007669"/>
    <property type="project" value="TreeGrafter"/>
</dbReference>
<dbReference type="GO" id="GO:0006508">
    <property type="term" value="P:proteolysis"/>
    <property type="evidence" value="ECO:0007669"/>
    <property type="project" value="UniProtKB-KW"/>
</dbReference>